<sequence>MNRTNWIAAVLFAAIFGGSFMLGENAALFVNGLGLTLVLSGTLGGMFLSYPASAMLASVRVAHNAYTANPPTPDEVVNALMDLSVRSRRKGTLALEEYEEETTVSFLKRALTMLVDDYKEDELRDILYTEMYYFRQRRRQHERVFLHASRLAPAFGVAGSVVGLIAMLSGIGDPDTILRTIPIALTSTLYGIVLGNFVLAPIAEAINIKTQNELMTQKLVTDGVIAIRAEQNTFRLARKLESFLTPAARSDAEEGTTSFEEIRERVKRLQLEEEY</sequence>
<dbReference type="GO" id="GO:0005886">
    <property type="term" value="C:plasma membrane"/>
    <property type="evidence" value="ECO:0007669"/>
    <property type="project" value="UniProtKB-SubCell"/>
</dbReference>
<gene>
    <name evidence="8" type="ORF">MNBD_GAMMA15-1469</name>
</gene>
<dbReference type="InterPro" id="IPR047055">
    <property type="entry name" value="MotA-like"/>
</dbReference>
<protein>
    <submittedName>
        <fullName evidence="8">Flagellar motor rotation protein MotA</fullName>
    </submittedName>
</protein>
<feature type="transmembrane region" description="Helical" evidence="6">
    <location>
        <begin position="28"/>
        <end position="50"/>
    </location>
</feature>
<evidence type="ECO:0000256" key="4">
    <source>
        <dbReference type="ARBA" id="ARBA00022989"/>
    </source>
</evidence>
<name>A0A3B0YA55_9ZZZZ</name>
<feature type="transmembrane region" description="Helical" evidence="6">
    <location>
        <begin position="144"/>
        <end position="171"/>
    </location>
</feature>
<dbReference type="PANTHER" id="PTHR30433">
    <property type="entry name" value="CHEMOTAXIS PROTEIN MOTA"/>
    <property type="match status" value="1"/>
</dbReference>
<keyword evidence="4 6" id="KW-1133">Transmembrane helix</keyword>
<proteinExistence type="predicted"/>
<evidence type="ECO:0000256" key="6">
    <source>
        <dbReference type="SAM" id="Phobius"/>
    </source>
</evidence>
<keyword evidence="8" id="KW-0966">Cell projection</keyword>
<organism evidence="8">
    <name type="scientific">hydrothermal vent metagenome</name>
    <dbReference type="NCBI Taxonomy" id="652676"/>
    <lineage>
        <taxon>unclassified sequences</taxon>
        <taxon>metagenomes</taxon>
        <taxon>ecological metagenomes</taxon>
    </lineage>
</organism>
<evidence type="ECO:0000256" key="1">
    <source>
        <dbReference type="ARBA" id="ARBA00004651"/>
    </source>
</evidence>
<comment type="subcellular location">
    <subcellularLocation>
        <location evidence="1">Cell membrane</location>
        <topology evidence="1">Multi-pass membrane protein</topology>
    </subcellularLocation>
</comment>
<keyword evidence="5 6" id="KW-0472">Membrane</keyword>
<dbReference type="EMBL" id="UOFN01000080">
    <property type="protein sequence ID" value="VAW77688.1"/>
    <property type="molecule type" value="Genomic_DNA"/>
</dbReference>
<dbReference type="InterPro" id="IPR002898">
    <property type="entry name" value="MotA_ExbB_proton_chnl"/>
</dbReference>
<accession>A0A3B0YA55</accession>
<keyword evidence="3 6" id="KW-0812">Transmembrane</keyword>
<dbReference type="AlphaFoldDB" id="A0A3B0YA55"/>
<keyword evidence="8" id="KW-0969">Cilium</keyword>
<evidence type="ECO:0000313" key="8">
    <source>
        <dbReference type="EMBL" id="VAW77688.1"/>
    </source>
</evidence>
<evidence type="ECO:0000256" key="2">
    <source>
        <dbReference type="ARBA" id="ARBA00022475"/>
    </source>
</evidence>
<keyword evidence="8" id="KW-0282">Flagellum</keyword>
<feature type="domain" description="MotA/TolQ/ExbB proton channel" evidence="7">
    <location>
        <begin position="104"/>
        <end position="215"/>
    </location>
</feature>
<evidence type="ECO:0000256" key="5">
    <source>
        <dbReference type="ARBA" id="ARBA00023136"/>
    </source>
</evidence>
<feature type="transmembrane region" description="Helical" evidence="6">
    <location>
        <begin position="177"/>
        <end position="199"/>
    </location>
</feature>
<reference evidence="8" key="1">
    <citation type="submission" date="2018-06" db="EMBL/GenBank/DDBJ databases">
        <authorList>
            <person name="Zhirakovskaya E."/>
        </authorList>
    </citation>
    <scope>NUCLEOTIDE SEQUENCE</scope>
</reference>
<feature type="transmembrane region" description="Helical" evidence="6">
    <location>
        <begin position="5"/>
        <end position="22"/>
    </location>
</feature>
<dbReference type="GO" id="GO:0071978">
    <property type="term" value="P:bacterial-type flagellum-dependent swarming motility"/>
    <property type="evidence" value="ECO:0007669"/>
    <property type="project" value="InterPro"/>
</dbReference>
<dbReference type="Pfam" id="PF01618">
    <property type="entry name" value="MotA_ExbB"/>
    <property type="match status" value="1"/>
</dbReference>
<keyword evidence="2" id="KW-1003">Cell membrane</keyword>
<dbReference type="GO" id="GO:0006935">
    <property type="term" value="P:chemotaxis"/>
    <property type="evidence" value="ECO:0007669"/>
    <property type="project" value="InterPro"/>
</dbReference>
<evidence type="ECO:0000259" key="7">
    <source>
        <dbReference type="Pfam" id="PF01618"/>
    </source>
</evidence>
<evidence type="ECO:0000256" key="3">
    <source>
        <dbReference type="ARBA" id="ARBA00022692"/>
    </source>
</evidence>